<dbReference type="EMBL" id="UXUI01007133">
    <property type="protein sequence ID" value="VDD85565.1"/>
    <property type="molecule type" value="Genomic_DNA"/>
</dbReference>
<dbReference type="STRING" id="51028.A0A158Q941"/>
<dbReference type="InterPro" id="IPR011989">
    <property type="entry name" value="ARM-like"/>
</dbReference>
<dbReference type="PANTHER" id="PTHR12048:SF0">
    <property type="entry name" value="CCAAT_ENHANCER-BINDING PROTEIN ZETA"/>
    <property type="match status" value="1"/>
</dbReference>
<dbReference type="OrthoDB" id="28947at2759"/>
<evidence type="ECO:0000259" key="3">
    <source>
        <dbReference type="Pfam" id="PF03914"/>
    </source>
</evidence>
<dbReference type="PANTHER" id="PTHR12048">
    <property type="entry name" value="CCAAT-BINDING FACTOR-RELATED"/>
    <property type="match status" value="1"/>
</dbReference>
<dbReference type="AlphaFoldDB" id="A0A158Q941"/>
<feature type="domain" description="CCAAT-binding factor" evidence="3">
    <location>
        <begin position="416"/>
        <end position="620"/>
    </location>
</feature>
<feature type="region of interest" description="Disordered" evidence="2">
    <location>
        <begin position="766"/>
        <end position="795"/>
    </location>
</feature>
<gene>
    <name evidence="4" type="ORF">EVEC_LOCUS708</name>
</gene>
<accession>A0A158Q941</accession>
<sequence>MRVQRIDYLEKTGFGHVDMVRSRPVLKRRGVLKEDKQKVKQRRLEKLLIRHKEGQKWYDYATGERAESANKPLEVQKAETEAEELCRREFDIFTRVKLKFEAQQSSGDGDAKWLLTVLNKGTAADKATALQLMVQTSPVHAFLYISSAVGVMEKKNIREAYSLLGLLGDLFLKNLLPRNRKLIAFSSRPISRLEELSKGNRCEMERRLILWKFESDLKNVYRRFIAVLEVCCLCWLIGLRVMFKKITGCTLKSISVQACRVALNLLAECPEQEQSLLSLLVNKLGSPNQTLASKVLTFLVELTFRQPKMREVIVHEVERLIYRKNVSERTQLYAVSFLSQIQLRSGETELAEYLLKIYFGLFRTLISRGKVEDKILAVLISATNRAYPFSNGNTRKFAEELDLLYKLIHQSNFATAVQTLKLLSQLSSGNESDRFYKALYRVLFFTGSSVLLHKQMLDLVYRVLKTDRDESRVIAFIKRILQLSLVQNAGFAAASLIVVSRLISDRPGLLRFAKNSQVASSSQTKASLINDDENEHFEDVKLPTEFEDNEEFLGEKSKKEKDLLLVQGSWVHAKNIVLRDELSGYDRFARDPSFAKADSTVFSELLLLQNHYHPSVSLFASNIIKGILINYDGDPMVDLSAIRFLDRFAYRNPKSAKKSEGTTVKNIFKRKAYTPLLAKSIAVNSKEYMEKEAAEIPSDEQFLHRFAASKKFTKNEVIDGESNASDIESVNSEEFEEYLDRVEKNIKGDAFNVSFAQELNRDRKSIKTRRRKGSVSKNAASGEESDELSDDRYSDGLESEISSFNSVEDIDENLNEDSLSDSEFVERVGYAEDAAISADKFDEIMEEEEEKRQFGGKRKVAKRRKKGRALNYQCGSGLPVQGVEIFYFGHIVHNSETY</sequence>
<evidence type="ECO:0000313" key="5">
    <source>
        <dbReference type="Proteomes" id="UP000274131"/>
    </source>
</evidence>
<reference evidence="4 5" key="2">
    <citation type="submission" date="2018-10" db="EMBL/GenBank/DDBJ databases">
        <authorList>
            <consortium name="Pathogen Informatics"/>
        </authorList>
    </citation>
    <scope>NUCLEOTIDE SEQUENCE [LARGE SCALE GENOMIC DNA]</scope>
</reference>
<dbReference type="WBParaSite" id="EVEC_0000100001-mRNA-1">
    <property type="protein sequence ID" value="EVEC_0000100001-mRNA-1"/>
    <property type="gene ID" value="EVEC_0000100001"/>
</dbReference>
<evidence type="ECO:0000256" key="1">
    <source>
        <dbReference type="ARBA" id="ARBA00007797"/>
    </source>
</evidence>
<comment type="similarity">
    <text evidence="1">Belongs to the CBF/MAK21 family.</text>
</comment>
<evidence type="ECO:0000313" key="4">
    <source>
        <dbReference type="EMBL" id="VDD85565.1"/>
    </source>
</evidence>
<reference evidence="6" key="1">
    <citation type="submission" date="2016-04" db="UniProtKB">
        <authorList>
            <consortium name="WormBaseParasite"/>
        </authorList>
    </citation>
    <scope>IDENTIFICATION</scope>
</reference>
<dbReference type="SUPFAM" id="SSF48371">
    <property type="entry name" value="ARM repeat"/>
    <property type="match status" value="1"/>
</dbReference>
<dbReference type="Proteomes" id="UP000274131">
    <property type="component" value="Unassembled WGS sequence"/>
</dbReference>
<protein>
    <submittedName>
        <fullName evidence="6">CBF domain-containing protein</fullName>
    </submittedName>
</protein>
<dbReference type="InterPro" id="IPR005612">
    <property type="entry name" value="CCAAT-binding_factor"/>
</dbReference>
<name>A0A158Q941_ENTVE</name>
<evidence type="ECO:0000313" key="6">
    <source>
        <dbReference type="WBParaSite" id="EVEC_0000100001-mRNA-1"/>
    </source>
</evidence>
<proteinExistence type="inferred from homology"/>
<dbReference type="Gene3D" id="1.25.10.10">
    <property type="entry name" value="Leucine-rich Repeat Variant"/>
    <property type="match status" value="1"/>
</dbReference>
<dbReference type="InterPro" id="IPR016024">
    <property type="entry name" value="ARM-type_fold"/>
</dbReference>
<dbReference type="GO" id="GO:0005634">
    <property type="term" value="C:nucleus"/>
    <property type="evidence" value="ECO:0007669"/>
    <property type="project" value="UniProtKB-ARBA"/>
</dbReference>
<evidence type="ECO:0000256" key="2">
    <source>
        <dbReference type="SAM" id="MobiDB-lite"/>
    </source>
</evidence>
<dbReference type="InterPro" id="IPR040155">
    <property type="entry name" value="CEBPZ/Mak21-like"/>
</dbReference>
<dbReference type="Pfam" id="PF03914">
    <property type="entry name" value="CBF"/>
    <property type="match status" value="1"/>
</dbReference>
<organism evidence="6">
    <name type="scientific">Enterobius vermicularis</name>
    <name type="common">Human pinworm</name>
    <dbReference type="NCBI Taxonomy" id="51028"/>
    <lineage>
        <taxon>Eukaryota</taxon>
        <taxon>Metazoa</taxon>
        <taxon>Ecdysozoa</taxon>
        <taxon>Nematoda</taxon>
        <taxon>Chromadorea</taxon>
        <taxon>Rhabditida</taxon>
        <taxon>Spirurina</taxon>
        <taxon>Oxyuridomorpha</taxon>
        <taxon>Oxyuroidea</taxon>
        <taxon>Oxyuridae</taxon>
        <taxon>Enterobius</taxon>
    </lineage>
</organism>
<keyword evidence="5" id="KW-1185">Reference proteome</keyword>